<dbReference type="AlphaFoldDB" id="A0A284RXS0"/>
<feature type="region of interest" description="Disordered" evidence="1">
    <location>
        <begin position="314"/>
        <end position="365"/>
    </location>
</feature>
<evidence type="ECO:0000313" key="4">
    <source>
        <dbReference type="Proteomes" id="UP000219338"/>
    </source>
</evidence>
<feature type="compositionally biased region" description="Low complexity" evidence="1">
    <location>
        <begin position="329"/>
        <end position="338"/>
    </location>
</feature>
<name>A0A284RXS0_ARMOS</name>
<feature type="transmembrane region" description="Helical" evidence="2">
    <location>
        <begin position="108"/>
        <end position="134"/>
    </location>
</feature>
<keyword evidence="2" id="KW-1133">Transmembrane helix</keyword>
<sequence length="365" mass="40527">MAAQSDLPAWLTNSDIASWTHGFDDYMNSQMLLSQLFGIYTGILAVTMWNIIVSRSRQIGWPMIVAIILLYISTSVCIILSLYIFAGFTSHGQNIWTRYLYMTRDHNILNSVGLGTMGLICTILADSAMIWCCWMVWGQHYLIIVLPSLCLVSGVVFKIIVMHQMFLDGTDFGTDTDLRHVSMLYATFSLVTTIWCTLLIIYHILANSRAGGRLGAYHHVIEVLVESSALYSVSLIIYMACFASNAWGLNYSDTTALIARGIAPTLLVGRVTAGHTQPDDSWNGSIMSSLHFGQDQSQTSTQDSMFSINLNDDPEAQVEQTDELGSEYVHQTSSQRVRVSSDDVEAQQEEVKIGHEATPQPIVQG</sequence>
<evidence type="ECO:0000256" key="1">
    <source>
        <dbReference type="SAM" id="MobiDB-lite"/>
    </source>
</evidence>
<feature type="compositionally biased region" description="Acidic residues" evidence="1">
    <location>
        <begin position="314"/>
        <end position="325"/>
    </location>
</feature>
<feature type="transmembrane region" description="Helical" evidence="2">
    <location>
        <begin position="183"/>
        <end position="205"/>
    </location>
</feature>
<proteinExistence type="predicted"/>
<dbReference type="Proteomes" id="UP000219338">
    <property type="component" value="Unassembled WGS sequence"/>
</dbReference>
<keyword evidence="4" id="KW-1185">Reference proteome</keyword>
<dbReference type="EMBL" id="FUEG01000020">
    <property type="protein sequence ID" value="SJL13555.1"/>
    <property type="molecule type" value="Genomic_DNA"/>
</dbReference>
<feature type="transmembrane region" description="Helical" evidence="2">
    <location>
        <begin position="141"/>
        <end position="163"/>
    </location>
</feature>
<dbReference type="OMA" id="WNGSIMS"/>
<keyword evidence="2" id="KW-0472">Membrane</keyword>
<keyword evidence="2" id="KW-0812">Transmembrane</keyword>
<organism evidence="3 4">
    <name type="scientific">Armillaria ostoyae</name>
    <name type="common">Armillaria root rot fungus</name>
    <dbReference type="NCBI Taxonomy" id="47428"/>
    <lineage>
        <taxon>Eukaryota</taxon>
        <taxon>Fungi</taxon>
        <taxon>Dikarya</taxon>
        <taxon>Basidiomycota</taxon>
        <taxon>Agaricomycotina</taxon>
        <taxon>Agaricomycetes</taxon>
        <taxon>Agaricomycetidae</taxon>
        <taxon>Agaricales</taxon>
        <taxon>Marasmiineae</taxon>
        <taxon>Physalacriaceae</taxon>
        <taxon>Armillaria</taxon>
    </lineage>
</organism>
<reference evidence="4" key="1">
    <citation type="journal article" date="2017" name="Nat. Ecol. Evol.">
        <title>Genome expansion and lineage-specific genetic innovations in the forest pathogenic fungi Armillaria.</title>
        <authorList>
            <person name="Sipos G."/>
            <person name="Prasanna A.N."/>
            <person name="Walter M.C."/>
            <person name="O'Connor E."/>
            <person name="Balint B."/>
            <person name="Krizsan K."/>
            <person name="Kiss B."/>
            <person name="Hess J."/>
            <person name="Varga T."/>
            <person name="Slot J."/>
            <person name="Riley R."/>
            <person name="Boka B."/>
            <person name="Rigling D."/>
            <person name="Barry K."/>
            <person name="Lee J."/>
            <person name="Mihaltcheva S."/>
            <person name="LaButti K."/>
            <person name="Lipzen A."/>
            <person name="Waldron R."/>
            <person name="Moloney N.M."/>
            <person name="Sperisen C."/>
            <person name="Kredics L."/>
            <person name="Vagvoelgyi C."/>
            <person name="Patrignani A."/>
            <person name="Fitzpatrick D."/>
            <person name="Nagy I."/>
            <person name="Doyle S."/>
            <person name="Anderson J.B."/>
            <person name="Grigoriev I.V."/>
            <person name="Gueldener U."/>
            <person name="Muensterkoetter M."/>
            <person name="Nagy L.G."/>
        </authorList>
    </citation>
    <scope>NUCLEOTIDE SEQUENCE [LARGE SCALE GENOMIC DNA]</scope>
    <source>
        <strain evidence="4">C18/9</strain>
    </source>
</reference>
<feature type="transmembrane region" description="Helical" evidence="2">
    <location>
        <begin position="32"/>
        <end position="52"/>
    </location>
</feature>
<feature type="transmembrane region" description="Helical" evidence="2">
    <location>
        <begin position="64"/>
        <end position="88"/>
    </location>
</feature>
<evidence type="ECO:0000313" key="3">
    <source>
        <dbReference type="EMBL" id="SJL13555.1"/>
    </source>
</evidence>
<gene>
    <name evidence="3" type="ORF">ARMOST_16999</name>
</gene>
<protein>
    <submittedName>
        <fullName evidence="3">Uncharacterized protein</fullName>
    </submittedName>
</protein>
<dbReference type="OrthoDB" id="3010544at2759"/>
<dbReference type="STRING" id="47428.A0A284RXS0"/>
<accession>A0A284RXS0</accession>
<evidence type="ECO:0000256" key="2">
    <source>
        <dbReference type="SAM" id="Phobius"/>
    </source>
</evidence>